<feature type="chain" id="PRO_5011549440" description="Lipoprotein" evidence="2">
    <location>
        <begin position="23"/>
        <end position="100"/>
    </location>
</feature>
<dbReference type="PROSITE" id="PS51257">
    <property type="entry name" value="PROKAR_LIPOPROTEIN"/>
    <property type="match status" value="1"/>
</dbReference>
<keyword evidence="2" id="KW-0732">Signal</keyword>
<name>A0A1I2HRY1_9BACT</name>
<proteinExistence type="predicted"/>
<sequence length="100" mass="10110">MMRTSTKAFLALSISLVTTAGACGDDLAAEDAGGWADDPVSFRCVAPSCTSGNSPYVGNPYVGSAPFANIRTREGISAPSPLVGSADGSHWSAGWLASIS</sequence>
<keyword evidence="4" id="KW-1185">Reference proteome</keyword>
<evidence type="ECO:0000256" key="1">
    <source>
        <dbReference type="SAM" id="MobiDB-lite"/>
    </source>
</evidence>
<evidence type="ECO:0000256" key="2">
    <source>
        <dbReference type="SAM" id="SignalP"/>
    </source>
</evidence>
<dbReference type="AlphaFoldDB" id="A0A1I2HRY1"/>
<dbReference type="Proteomes" id="UP000199400">
    <property type="component" value="Unassembled WGS sequence"/>
</dbReference>
<evidence type="ECO:0000313" key="4">
    <source>
        <dbReference type="Proteomes" id="UP000199400"/>
    </source>
</evidence>
<reference evidence="4" key="1">
    <citation type="submission" date="2016-10" db="EMBL/GenBank/DDBJ databases">
        <authorList>
            <person name="Varghese N."/>
            <person name="Submissions S."/>
        </authorList>
    </citation>
    <scope>NUCLEOTIDE SEQUENCE [LARGE SCALE GENOMIC DNA]</scope>
    <source>
        <strain evidence="4">ATCC 25963</strain>
    </source>
</reference>
<organism evidence="3 4">
    <name type="scientific">Nannocystis exedens</name>
    <dbReference type="NCBI Taxonomy" id="54"/>
    <lineage>
        <taxon>Bacteria</taxon>
        <taxon>Pseudomonadati</taxon>
        <taxon>Myxococcota</taxon>
        <taxon>Polyangia</taxon>
        <taxon>Nannocystales</taxon>
        <taxon>Nannocystaceae</taxon>
        <taxon>Nannocystis</taxon>
    </lineage>
</organism>
<evidence type="ECO:0008006" key="5">
    <source>
        <dbReference type="Google" id="ProtNLM"/>
    </source>
</evidence>
<evidence type="ECO:0000313" key="3">
    <source>
        <dbReference type="EMBL" id="SFF32183.1"/>
    </source>
</evidence>
<protein>
    <recommendedName>
        <fullName evidence="5">Lipoprotein</fullName>
    </recommendedName>
</protein>
<feature type="region of interest" description="Disordered" evidence="1">
    <location>
        <begin position="81"/>
        <end position="100"/>
    </location>
</feature>
<dbReference type="EMBL" id="FOMX01000046">
    <property type="protein sequence ID" value="SFF32183.1"/>
    <property type="molecule type" value="Genomic_DNA"/>
</dbReference>
<accession>A0A1I2HRY1</accession>
<gene>
    <name evidence="3" type="ORF">SAMN02745121_08138</name>
</gene>
<feature type="signal peptide" evidence="2">
    <location>
        <begin position="1"/>
        <end position="22"/>
    </location>
</feature>